<comment type="catalytic activity">
    <reaction evidence="12">
        <text>5-amino-6-(5-phospho-D-ribitylamino)uracil + NADP(+) = 5-amino-6-(5-phospho-D-ribosylamino)uracil + NADPH + H(+)</text>
        <dbReference type="Rhea" id="RHEA:17845"/>
        <dbReference type="ChEBI" id="CHEBI:15378"/>
        <dbReference type="ChEBI" id="CHEBI:57783"/>
        <dbReference type="ChEBI" id="CHEBI:58349"/>
        <dbReference type="ChEBI" id="CHEBI:58421"/>
        <dbReference type="ChEBI" id="CHEBI:58453"/>
        <dbReference type="EC" id="1.1.1.193"/>
    </reaction>
</comment>
<dbReference type="SUPFAM" id="SSF53927">
    <property type="entry name" value="Cytidine deaminase-like"/>
    <property type="match status" value="1"/>
</dbReference>
<dbReference type="InterPro" id="IPR050765">
    <property type="entry name" value="Riboflavin_Biosynth_HTPR"/>
</dbReference>
<comment type="function">
    <text evidence="1 12">Converts 2,5-diamino-6-(ribosylamino)-4(3h)-pyrimidinone 5'-phosphate into 5-amino-6-(ribosylamino)-2,4(1h,3h)-pyrimidinedione 5'-phosphate.</text>
</comment>
<reference evidence="14 15" key="1">
    <citation type="submission" date="2020-03" db="EMBL/GenBank/DDBJ databases">
        <title>Cyclobacterium plantarum sp. nov., a marine bacterium isolated from a coastal-marine wetland.</title>
        <authorList>
            <person name="Sanchez-Porro C."/>
            <person name="Ventosa A."/>
            <person name="Amoozegar M."/>
        </authorList>
    </citation>
    <scope>NUCLEOTIDE SEQUENCE [LARGE SCALE GENOMIC DNA]</scope>
    <source>
        <strain evidence="14 15">GBPx2</strain>
    </source>
</reference>
<evidence type="ECO:0000313" key="15">
    <source>
        <dbReference type="Proteomes" id="UP000649799"/>
    </source>
</evidence>
<keyword evidence="10 12" id="KW-0560">Oxidoreductase</keyword>
<comment type="caution">
    <text evidence="14">The sequence shown here is derived from an EMBL/GenBank/DDBJ whole genome shotgun (WGS) entry which is preliminary data.</text>
</comment>
<dbReference type="InterPro" id="IPR002125">
    <property type="entry name" value="CMP_dCMP_dom"/>
</dbReference>
<comment type="pathway">
    <text evidence="3 12">Cofactor biosynthesis; riboflavin biosynthesis; 5-amino-6-(D-ribitylamino)uracil from GTP: step 3/4.</text>
</comment>
<comment type="cofactor">
    <cofactor evidence="12">
        <name>Zn(2+)</name>
        <dbReference type="ChEBI" id="CHEBI:29105"/>
    </cofactor>
    <text evidence="12">Binds 1 zinc ion.</text>
</comment>
<comment type="similarity">
    <text evidence="4 12">In the N-terminal section; belongs to the cytidine and deoxycytidylate deaminase family.</text>
</comment>
<comment type="pathway">
    <text evidence="2 12">Cofactor biosynthesis; riboflavin biosynthesis; 5-amino-6-(D-ribitylamino)uracil from GTP: step 2/4.</text>
</comment>
<dbReference type="InterPro" id="IPR004794">
    <property type="entry name" value="Eubact_RibD"/>
</dbReference>
<evidence type="ECO:0000256" key="6">
    <source>
        <dbReference type="ARBA" id="ARBA00022619"/>
    </source>
</evidence>
<evidence type="ECO:0000256" key="11">
    <source>
        <dbReference type="ARBA" id="ARBA00023268"/>
    </source>
</evidence>
<evidence type="ECO:0000256" key="4">
    <source>
        <dbReference type="ARBA" id="ARBA00005259"/>
    </source>
</evidence>
<dbReference type="InterPro" id="IPR024072">
    <property type="entry name" value="DHFR-like_dom_sf"/>
</dbReference>
<dbReference type="PANTHER" id="PTHR38011">
    <property type="entry name" value="DIHYDROFOLATE REDUCTASE FAMILY PROTEIN (AFU_ORTHOLOGUE AFUA_8G06820)"/>
    <property type="match status" value="1"/>
</dbReference>
<dbReference type="InterPro" id="IPR016193">
    <property type="entry name" value="Cytidine_deaminase-like"/>
</dbReference>
<dbReference type="PANTHER" id="PTHR38011:SF7">
    <property type="entry name" value="2,5-DIAMINO-6-RIBOSYLAMINO-4(3H)-PYRIMIDINONE 5'-PHOSPHATE REDUCTASE"/>
    <property type="match status" value="1"/>
</dbReference>
<gene>
    <name evidence="14" type="primary">ribD</name>
    <name evidence="14" type="ORF">G9Q97_08260</name>
</gene>
<dbReference type="NCBIfam" id="TIGR00326">
    <property type="entry name" value="eubact_ribD"/>
    <property type="match status" value="1"/>
</dbReference>
<keyword evidence="11" id="KW-0511">Multifunctional enzyme</keyword>
<accession>A0ABX0H9A6</accession>
<dbReference type="EC" id="3.5.4.26" evidence="12"/>
<dbReference type="InterPro" id="IPR016192">
    <property type="entry name" value="APOBEC/CMP_deaminase_Zn-bd"/>
</dbReference>
<evidence type="ECO:0000256" key="9">
    <source>
        <dbReference type="ARBA" id="ARBA00022857"/>
    </source>
</evidence>
<keyword evidence="6 12" id="KW-0686">Riboflavin biosynthesis</keyword>
<evidence type="ECO:0000256" key="5">
    <source>
        <dbReference type="ARBA" id="ARBA00007417"/>
    </source>
</evidence>
<evidence type="ECO:0000256" key="2">
    <source>
        <dbReference type="ARBA" id="ARBA00004882"/>
    </source>
</evidence>
<dbReference type="EC" id="1.1.1.193" evidence="12"/>
<dbReference type="CDD" id="cd01284">
    <property type="entry name" value="Riboflavin_deaminase-reductase"/>
    <property type="match status" value="1"/>
</dbReference>
<keyword evidence="9 12" id="KW-0521">NADP</keyword>
<evidence type="ECO:0000256" key="7">
    <source>
        <dbReference type="ARBA" id="ARBA00022723"/>
    </source>
</evidence>
<evidence type="ECO:0000256" key="10">
    <source>
        <dbReference type="ARBA" id="ARBA00023002"/>
    </source>
</evidence>
<proteinExistence type="inferred from homology"/>
<evidence type="ECO:0000313" key="14">
    <source>
        <dbReference type="EMBL" id="NHE56806.1"/>
    </source>
</evidence>
<dbReference type="Gene3D" id="3.40.430.10">
    <property type="entry name" value="Dihydrofolate Reductase, subunit A"/>
    <property type="match status" value="1"/>
</dbReference>
<dbReference type="PROSITE" id="PS51747">
    <property type="entry name" value="CYT_DCMP_DEAMINASES_2"/>
    <property type="match status" value="1"/>
</dbReference>
<evidence type="ECO:0000259" key="13">
    <source>
        <dbReference type="PROSITE" id="PS51747"/>
    </source>
</evidence>
<dbReference type="Gene3D" id="3.40.140.10">
    <property type="entry name" value="Cytidine Deaminase, domain 2"/>
    <property type="match status" value="1"/>
</dbReference>
<comment type="catalytic activity">
    <reaction evidence="12">
        <text>2,5-diamino-6-hydroxy-4-(5-phosphoribosylamino)-pyrimidine + H2O + H(+) = 5-amino-6-(5-phospho-D-ribosylamino)uracil + NH4(+)</text>
        <dbReference type="Rhea" id="RHEA:21868"/>
        <dbReference type="ChEBI" id="CHEBI:15377"/>
        <dbReference type="ChEBI" id="CHEBI:15378"/>
        <dbReference type="ChEBI" id="CHEBI:28938"/>
        <dbReference type="ChEBI" id="CHEBI:58453"/>
        <dbReference type="ChEBI" id="CHEBI:58614"/>
        <dbReference type="EC" id="3.5.4.26"/>
    </reaction>
</comment>
<evidence type="ECO:0000256" key="1">
    <source>
        <dbReference type="ARBA" id="ARBA00002151"/>
    </source>
</evidence>
<dbReference type="InterPro" id="IPR002734">
    <property type="entry name" value="RibDG_C"/>
</dbReference>
<evidence type="ECO:0000256" key="3">
    <source>
        <dbReference type="ARBA" id="ARBA00004910"/>
    </source>
</evidence>
<keyword evidence="12 14" id="KW-0378">Hydrolase</keyword>
<sequence>MQRAIDLASLGEGQVSPNPMVGCVIVYQDKIIGEGYHERYGEAHAEPNAIKAVKDQNLLQESTLYVTLEPCAHHGKTPPCAELIARHQLKKVVIGALDSNPLVAGKGISLLQDAGIEVVTGVLEKKVRHQNRRFFTRMEKKRPYILLKWAQTLDRFIARTNYDSKWISSVLSRQLVHRWRAEEDAIMVGTHTAHYDNPRLNVRDWTGKDPIRVVIDRNLRLSQALNLFDGTQRTLVYNQRQDKTTGLTQWIQVDAHFDLKALLEDLHQKRVQSLLVEGGAALLQDFIRQGLWDEARIFTGNLRFGLGIPAPVIPGYPEIRQSLETDTLEVYMNHE</sequence>
<comment type="similarity">
    <text evidence="5 12">In the C-terminal section; belongs to the HTP reductase family.</text>
</comment>
<feature type="domain" description="CMP/dCMP-type deaminase" evidence="13">
    <location>
        <begin position="1"/>
        <end position="110"/>
    </location>
</feature>
<keyword evidence="7 12" id="KW-0479">Metal-binding</keyword>
<dbReference type="PIRSF" id="PIRSF006769">
    <property type="entry name" value="RibD"/>
    <property type="match status" value="1"/>
</dbReference>
<dbReference type="Proteomes" id="UP000649799">
    <property type="component" value="Unassembled WGS sequence"/>
</dbReference>
<dbReference type="EMBL" id="JAANYN010000003">
    <property type="protein sequence ID" value="NHE56806.1"/>
    <property type="molecule type" value="Genomic_DNA"/>
</dbReference>
<dbReference type="GO" id="GO:0008835">
    <property type="term" value="F:diaminohydroxyphosphoribosylaminopyrimidine deaminase activity"/>
    <property type="evidence" value="ECO:0007669"/>
    <property type="project" value="UniProtKB-EC"/>
</dbReference>
<organism evidence="14 15">
    <name type="scientific">Cyclobacterium plantarum</name>
    <dbReference type="NCBI Taxonomy" id="2716263"/>
    <lineage>
        <taxon>Bacteria</taxon>
        <taxon>Pseudomonadati</taxon>
        <taxon>Bacteroidota</taxon>
        <taxon>Cytophagia</taxon>
        <taxon>Cytophagales</taxon>
        <taxon>Cyclobacteriaceae</taxon>
        <taxon>Cyclobacterium</taxon>
    </lineage>
</organism>
<dbReference type="SUPFAM" id="SSF53597">
    <property type="entry name" value="Dihydrofolate reductase-like"/>
    <property type="match status" value="1"/>
</dbReference>
<keyword evidence="15" id="KW-1185">Reference proteome</keyword>
<dbReference type="GO" id="GO:0008703">
    <property type="term" value="F:5-amino-6-(5-phosphoribosylamino)uracil reductase activity"/>
    <property type="evidence" value="ECO:0007669"/>
    <property type="project" value="UniProtKB-EC"/>
</dbReference>
<dbReference type="Pfam" id="PF01872">
    <property type="entry name" value="RibD_C"/>
    <property type="match status" value="1"/>
</dbReference>
<evidence type="ECO:0000256" key="12">
    <source>
        <dbReference type="PIRNR" id="PIRNR006769"/>
    </source>
</evidence>
<protein>
    <recommendedName>
        <fullName evidence="12">Riboflavin biosynthesis protein RibD</fullName>
    </recommendedName>
    <domain>
        <recommendedName>
            <fullName evidence="12">Diaminohydroxyphosphoribosylaminopyrimidine deaminase</fullName>
            <shortName evidence="12">DRAP deaminase</shortName>
            <ecNumber evidence="12">3.5.4.26</ecNumber>
        </recommendedName>
        <alternativeName>
            <fullName evidence="12">Riboflavin-specific deaminase</fullName>
        </alternativeName>
    </domain>
    <domain>
        <recommendedName>
            <fullName evidence="12">5-amino-6-(5-phosphoribosylamino)uracil reductase</fullName>
            <ecNumber evidence="12">1.1.1.193</ecNumber>
        </recommendedName>
        <alternativeName>
            <fullName evidence="12">HTP reductase</fullName>
        </alternativeName>
    </domain>
</protein>
<dbReference type="Pfam" id="PF00383">
    <property type="entry name" value="dCMP_cyt_deam_1"/>
    <property type="match status" value="1"/>
</dbReference>
<dbReference type="PROSITE" id="PS00903">
    <property type="entry name" value="CYT_DCMP_DEAMINASES_1"/>
    <property type="match status" value="1"/>
</dbReference>
<name>A0ABX0H9A6_9BACT</name>
<evidence type="ECO:0000256" key="8">
    <source>
        <dbReference type="ARBA" id="ARBA00022833"/>
    </source>
</evidence>
<keyword evidence="8 12" id="KW-0862">Zinc</keyword>